<evidence type="ECO:0000259" key="1">
    <source>
        <dbReference type="Pfam" id="PF12804"/>
    </source>
</evidence>
<dbReference type="InterPro" id="IPR029044">
    <property type="entry name" value="Nucleotide-diphossugar_trans"/>
</dbReference>
<dbReference type="PANTHER" id="PTHR43777">
    <property type="entry name" value="MOLYBDENUM COFACTOR CYTIDYLYLTRANSFERASE"/>
    <property type="match status" value="1"/>
</dbReference>
<dbReference type="PANTHER" id="PTHR43777:SF1">
    <property type="entry name" value="MOLYBDENUM COFACTOR CYTIDYLYLTRANSFERASE"/>
    <property type="match status" value="1"/>
</dbReference>
<comment type="caution">
    <text evidence="2">The sequence shown here is derived from an EMBL/GenBank/DDBJ whole genome shotgun (WGS) entry which is preliminary data.</text>
</comment>
<dbReference type="EC" id="2.7.7.76" evidence="2"/>
<dbReference type="RefSeq" id="WP_182536141.1">
    <property type="nucleotide sequence ID" value="NZ_JACGXA010000001.1"/>
</dbReference>
<dbReference type="EMBL" id="JACGXA010000001">
    <property type="protein sequence ID" value="MBA8801973.1"/>
    <property type="molecule type" value="Genomic_DNA"/>
</dbReference>
<dbReference type="AlphaFoldDB" id="A0A7W3P819"/>
<dbReference type="Pfam" id="PF12804">
    <property type="entry name" value="NTP_transf_3"/>
    <property type="match status" value="1"/>
</dbReference>
<reference evidence="2 3" key="1">
    <citation type="submission" date="2020-07" db="EMBL/GenBank/DDBJ databases">
        <title>Sequencing the genomes of 1000 actinobacteria strains.</title>
        <authorList>
            <person name="Klenk H.-P."/>
        </authorList>
    </citation>
    <scope>NUCLEOTIDE SEQUENCE [LARGE SCALE GENOMIC DNA]</scope>
    <source>
        <strain evidence="2 3">DSM 21349</strain>
    </source>
</reference>
<protein>
    <submittedName>
        <fullName evidence="2">Molybdenum cofactor cytidylyltransferase/nicotine blue oxidoreductase</fullName>
        <ecNumber evidence="2">1.1.1.328</ecNumber>
        <ecNumber evidence="2">2.7.7.76</ecNumber>
    </submittedName>
</protein>
<evidence type="ECO:0000313" key="2">
    <source>
        <dbReference type="EMBL" id="MBA8801973.1"/>
    </source>
</evidence>
<name>A0A7W3P819_9ACTN</name>
<dbReference type="CDD" id="cd04182">
    <property type="entry name" value="GT_2_like_f"/>
    <property type="match status" value="1"/>
</dbReference>
<dbReference type="Gene3D" id="3.90.550.10">
    <property type="entry name" value="Spore Coat Polysaccharide Biosynthesis Protein SpsA, Chain A"/>
    <property type="match status" value="1"/>
</dbReference>
<keyword evidence="2" id="KW-0548">Nucleotidyltransferase</keyword>
<keyword evidence="2" id="KW-0560">Oxidoreductase</keyword>
<dbReference type="GO" id="GO:0061602">
    <property type="term" value="F:molybdenum cofactor cytidylyltransferase activity"/>
    <property type="evidence" value="ECO:0007669"/>
    <property type="project" value="UniProtKB-EC"/>
</dbReference>
<keyword evidence="2" id="KW-0808">Transferase</keyword>
<sequence>MTLQGILLAAGAGTRMGQPKALVRDEGGEPWLVRGVRALREGGCDHVTVVLGAAADEASPLLGDLGVAVVVAEDWAEGMSASLRAGLASVADGDASAAVVSLVDLPDVSADVVRRVTDLGTDHGTLARASYAGEPGHPVLIGRDHWHGVLETATGDRGARDYLATHMVFLVECGDLATGRDRDTPG</sequence>
<dbReference type="Proteomes" id="UP000580910">
    <property type="component" value="Unassembled WGS sequence"/>
</dbReference>
<gene>
    <name evidence="2" type="ORF">FB382_000264</name>
</gene>
<dbReference type="InterPro" id="IPR025877">
    <property type="entry name" value="MobA-like_NTP_Trfase"/>
</dbReference>
<dbReference type="GO" id="GO:0016491">
    <property type="term" value="F:oxidoreductase activity"/>
    <property type="evidence" value="ECO:0007669"/>
    <property type="project" value="UniProtKB-KW"/>
</dbReference>
<proteinExistence type="predicted"/>
<accession>A0A7W3P819</accession>
<dbReference type="EC" id="1.1.1.328" evidence="2"/>
<keyword evidence="3" id="KW-1185">Reference proteome</keyword>
<organism evidence="2 3">
    <name type="scientific">Nocardioides ginsengisegetis</name>
    <dbReference type="NCBI Taxonomy" id="661491"/>
    <lineage>
        <taxon>Bacteria</taxon>
        <taxon>Bacillati</taxon>
        <taxon>Actinomycetota</taxon>
        <taxon>Actinomycetes</taxon>
        <taxon>Propionibacteriales</taxon>
        <taxon>Nocardioidaceae</taxon>
        <taxon>Nocardioides</taxon>
    </lineage>
</organism>
<evidence type="ECO:0000313" key="3">
    <source>
        <dbReference type="Proteomes" id="UP000580910"/>
    </source>
</evidence>
<feature type="domain" description="MobA-like NTP transferase" evidence="1">
    <location>
        <begin position="5"/>
        <end position="166"/>
    </location>
</feature>
<dbReference type="SUPFAM" id="SSF53448">
    <property type="entry name" value="Nucleotide-diphospho-sugar transferases"/>
    <property type="match status" value="1"/>
</dbReference>